<dbReference type="PANTHER" id="PTHR34754:SF1">
    <property type="entry name" value="COILED-COIL DOMAIN-CONTAINING PROTEIN 60"/>
    <property type="match status" value="1"/>
</dbReference>
<protein>
    <recommendedName>
        <fullName evidence="5">Coiled-coil domain-containing protein 60</fullName>
    </recommendedName>
</protein>
<keyword evidence="2" id="KW-0812">Transmembrane</keyword>
<dbReference type="Pfam" id="PF15769">
    <property type="entry name" value="DUF4698"/>
    <property type="match status" value="2"/>
</dbReference>
<sequence>MAVQRHVSSDSGPCKVDNPYKCEIFWERFHRRQEPLTRSVYSSLRRSCAEDVLESLHLEPKNLITNYLGQVDETQADLLQMRSSISRGEGGLCLMTLQTSKQHTYRVSCITQKWKISYCLLTLMSFQTCVIFIFLQNTKQSNSFAHLFSLRHFFFFMQHVLAVKQGRSYFRLLQKEEQEAQEEQRRERQRREELRRTKLRPPTRSDSDEDSDTERWCDVVATSSIDWKPNRRKLRAARPFTPIHRSLISTPPHLLPGECVYRQLCCLNWLLEALTLERSGRAGPVTSCWDARDPGMSRTTIKRLNKEKAIEAKWEQFIAPPKTRHLTSRPLRVSSGRQQLWKTSALSVLSSSVTGSSAGSLLSLAPAPDHTCDESVYTKAMETLSVRESDSDPSSSEYLQKFLQEVYQSVLKTCCYCDKQLTSASDSSPATAQLIHKKEVMLCGMKASFVDIAEELTLNLSDALDRCAKKRWDFGVQRYRCLCNMLSRGRIRSAVTSETSVVSPRAPDSNIPDSTEDPYSTQWLSAFLSNLASIKHSDRRVARLLEKLSRFTDGHAIQLHPHNFLRILTSLQPWELCCPDLCVAIEIVRLNVVKMPKAEYDSWLHSRINQSQTTKSAAHNL</sequence>
<comment type="caution">
    <text evidence="3">The sequence shown here is derived from an EMBL/GenBank/DDBJ whole genome shotgun (WGS) entry which is preliminary data.</text>
</comment>
<feature type="region of interest" description="Disordered" evidence="1">
    <location>
        <begin position="183"/>
        <end position="211"/>
    </location>
</feature>
<gene>
    <name evidence="3" type="ORF">G5714_005286</name>
</gene>
<reference evidence="3 4" key="1">
    <citation type="submission" date="2020-04" db="EMBL/GenBank/DDBJ databases">
        <title>Chromosome-level genome assembly of a cyprinid fish Onychostoma macrolepis by integration of Nanopore Sequencing, Bionano and Hi-C technology.</title>
        <authorList>
            <person name="Wang D."/>
        </authorList>
    </citation>
    <scope>NUCLEOTIDE SEQUENCE [LARGE SCALE GENOMIC DNA]</scope>
    <source>
        <strain evidence="3">SWU-2019</strain>
        <tissue evidence="3">Muscle</tissue>
    </source>
</reference>
<dbReference type="AlphaFoldDB" id="A0A7J6D0K9"/>
<evidence type="ECO:0008006" key="5">
    <source>
        <dbReference type="Google" id="ProtNLM"/>
    </source>
</evidence>
<dbReference type="EMBL" id="JAAMOB010000005">
    <property type="protein sequence ID" value="KAF4112741.1"/>
    <property type="molecule type" value="Genomic_DNA"/>
</dbReference>
<dbReference type="InterPro" id="IPR031526">
    <property type="entry name" value="DUF4698"/>
</dbReference>
<keyword evidence="2" id="KW-0472">Membrane</keyword>
<evidence type="ECO:0000256" key="2">
    <source>
        <dbReference type="SAM" id="Phobius"/>
    </source>
</evidence>
<organism evidence="3 4">
    <name type="scientific">Onychostoma macrolepis</name>
    <dbReference type="NCBI Taxonomy" id="369639"/>
    <lineage>
        <taxon>Eukaryota</taxon>
        <taxon>Metazoa</taxon>
        <taxon>Chordata</taxon>
        <taxon>Craniata</taxon>
        <taxon>Vertebrata</taxon>
        <taxon>Euteleostomi</taxon>
        <taxon>Actinopterygii</taxon>
        <taxon>Neopterygii</taxon>
        <taxon>Teleostei</taxon>
        <taxon>Ostariophysi</taxon>
        <taxon>Cypriniformes</taxon>
        <taxon>Cyprinidae</taxon>
        <taxon>Acrossocheilinae</taxon>
        <taxon>Onychostoma</taxon>
    </lineage>
</organism>
<evidence type="ECO:0000313" key="4">
    <source>
        <dbReference type="Proteomes" id="UP000579812"/>
    </source>
</evidence>
<dbReference type="Proteomes" id="UP000579812">
    <property type="component" value="Unassembled WGS sequence"/>
</dbReference>
<feature type="transmembrane region" description="Helical" evidence="2">
    <location>
        <begin position="116"/>
        <end position="135"/>
    </location>
</feature>
<proteinExistence type="predicted"/>
<feature type="compositionally biased region" description="Basic and acidic residues" evidence="1">
    <location>
        <begin position="183"/>
        <end position="196"/>
    </location>
</feature>
<evidence type="ECO:0000313" key="3">
    <source>
        <dbReference type="EMBL" id="KAF4112741.1"/>
    </source>
</evidence>
<evidence type="ECO:0000256" key="1">
    <source>
        <dbReference type="SAM" id="MobiDB-lite"/>
    </source>
</evidence>
<dbReference type="PANTHER" id="PTHR34754">
    <property type="entry name" value="COILED-COIL DOMAIN-CONTAINING PROTEIN 60"/>
    <property type="match status" value="1"/>
</dbReference>
<accession>A0A7J6D0K9</accession>
<name>A0A7J6D0K9_9TELE</name>
<keyword evidence="2" id="KW-1133">Transmembrane helix</keyword>
<keyword evidence="4" id="KW-1185">Reference proteome</keyword>